<feature type="region of interest" description="Disordered" evidence="1">
    <location>
        <begin position="164"/>
        <end position="189"/>
    </location>
</feature>
<reference evidence="3 4" key="1">
    <citation type="submission" date="2018-08" db="EMBL/GenBank/DDBJ databases">
        <title>Draft genome sequences of two Aspergillus turcosus clinical strains isolated from bronchoalveolar lavage fluid: one azole-susceptible and the other azole-resistant.</title>
        <authorList>
            <person name="Parent-Michaud M."/>
            <person name="Dufresne P.J."/>
            <person name="Fournier E."/>
            <person name="Martineau C."/>
            <person name="Moreira S."/>
            <person name="Perkins V."/>
            <person name="De Repentigny L."/>
            <person name="Dufresne S.F."/>
        </authorList>
    </citation>
    <scope>NUCLEOTIDE SEQUENCE [LARGE SCALE GENOMIC DNA]</scope>
    <source>
        <strain evidence="3">HMR AF 1038</strain>
    </source>
</reference>
<feature type="transmembrane region" description="Helical" evidence="2">
    <location>
        <begin position="194"/>
        <end position="215"/>
    </location>
</feature>
<dbReference type="STRING" id="1245748.A0A3R7JDD5"/>
<keyword evidence="2" id="KW-0812">Transmembrane</keyword>
<evidence type="ECO:0000256" key="2">
    <source>
        <dbReference type="SAM" id="Phobius"/>
    </source>
</evidence>
<feature type="transmembrane region" description="Helical" evidence="2">
    <location>
        <begin position="12"/>
        <end position="34"/>
    </location>
</feature>
<organism evidence="3 4">
    <name type="scientific">Aspergillus turcosus</name>
    <dbReference type="NCBI Taxonomy" id="1245748"/>
    <lineage>
        <taxon>Eukaryota</taxon>
        <taxon>Fungi</taxon>
        <taxon>Dikarya</taxon>
        <taxon>Ascomycota</taxon>
        <taxon>Pezizomycotina</taxon>
        <taxon>Eurotiomycetes</taxon>
        <taxon>Eurotiomycetidae</taxon>
        <taxon>Eurotiales</taxon>
        <taxon>Aspergillaceae</taxon>
        <taxon>Aspergillus</taxon>
        <taxon>Aspergillus subgen. Fumigati</taxon>
    </lineage>
</organism>
<dbReference type="Proteomes" id="UP000215289">
    <property type="component" value="Unassembled WGS sequence"/>
</dbReference>
<protein>
    <recommendedName>
        <fullName evidence="5">Extracellular membrane protein CFEM domain-containing protein</fullName>
    </recommendedName>
</protein>
<proteinExistence type="predicted"/>
<evidence type="ECO:0000256" key="1">
    <source>
        <dbReference type="SAM" id="MobiDB-lite"/>
    </source>
</evidence>
<evidence type="ECO:0000313" key="3">
    <source>
        <dbReference type="EMBL" id="RLL95041.1"/>
    </source>
</evidence>
<evidence type="ECO:0008006" key="5">
    <source>
        <dbReference type="Google" id="ProtNLM"/>
    </source>
</evidence>
<dbReference type="AlphaFoldDB" id="A0A3R7JDD5"/>
<dbReference type="OrthoDB" id="3794517at2759"/>
<comment type="caution">
    <text evidence="3">The sequence shown here is derived from an EMBL/GenBank/DDBJ whole genome shotgun (WGS) entry which is preliminary data.</text>
</comment>
<evidence type="ECO:0000313" key="4">
    <source>
        <dbReference type="Proteomes" id="UP000215289"/>
    </source>
</evidence>
<gene>
    <name evidence="3" type="ORF">CFD26_104658</name>
</gene>
<keyword evidence="4" id="KW-1185">Reference proteome</keyword>
<dbReference type="EMBL" id="NIDN02000172">
    <property type="protein sequence ID" value="RLL95041.1"/>
    <property type="molecule type" value="Genomic_DNA"/>
</dbReference>
<keyword evidence="2" id="KW-1133">Transmembrane helix</keyword>
<sequence length="280" mass="29646">MSSSATQKGWYYIYLLVLYSLPLSVVGKTTTYYINKVKDYSSLAQCAVSPLSVVVRDMKSGCGDGGQYSSYSCFCTASSSQFANIISSAIESECGTQLDSQISTALDVFHSYCQLDTSTTASSASTRTVTTTTSSMSSSTLSTTAAPVSTSTLATLTTVTGTTVQTSGAVSSSPTPTEVPSSESSSSLSTGSKAAIGVCVSLGAIGIAALTFLIIRKRSHRKAQDRDGVELNSNTATPRDIRTPDEMKPDKWQKYELMDNPPRMDSHIHELSAGNVPRHV</sequence>
<name>A0A3R7JDD5_9EURO</name>
<feature type="region of interest" description="Disordered" evidence="1">
    <location>
        <begin position="219"/>
        <end position="246"/>
    </location>
</feature>
<keyword evidence="2" id="KW-0472">Membrane</keyword>
<accession>A0A3R7JDD5</accession>